<evidence type="ECO:0000313" key="3">
    <source>
        <dbReference type="Proteomes" id="UP000022910"/>
    </source>
</evidence>
<feature type="compositionally biased region" description="Polar residues" evidence="1">
    <location>
        <begin position="64"/>
        <end position="73"/>
    </location>
</feature>
<dbReference type="Proteomes" id="UP000022910">
    <property type="component" value="Unassembled WGS sequence"/>
</dbReference>
<feature type="region of interest" description="Disordered" evidence="1">
    <location>
        <begin position="1"/>
        <end position="129"/>
    </location>
</feature>
<evidence type="ECO:0000256" key="1">
    <source>
        <dbReference type="SAM" id="MobiDB-lite"/>
    </source>
</evidence>
<organism evidence="2 3">
    <name type="scientific">Rhizophagus irregularis (strain DAOM 197198w)</name>
    <name type="common">Glomus intraradices</name>
    <dbReference type="NCBI Taxonomy" id="1432141"/>
    <lineage>
        <taxon>Eukaryota</taxon>
        <taxon>Fungi</taxon>
        <taxon>Fungi incertae sedis</taxon>
        <taxon>Mucoromycota</taxon>
        <taxon>Glomeromycotina</taxon>
        <taxon>Glomeromycetes</taxon>
        <taxon>Glomerales</taxon>
        <taxon>Glomeraceae</taxon>
        <taxon>Rhizophagus</taxon>
    </lineage>
</organism>
<dbReference type="EMBL" id="JEMT01024334">
    <property type="protein sequence ID" value="EXX62881.1"/>
    <property type="molecule type" value="Genomic_DNA"/>
</dbReference>
<feature type="compositionally biased region" description="Basic residues" evidence="1">
    <location>
        <begin position="45"/>
        <end position="54"/>
    </location>
</feature>
<proteinExistence type="predicted"/>
<sequence length="129" mass="14991">MRRVTRPISRLANRHPPSQTNKSSKGFKKKHRAKDLIVNGEERKKKVIQMKRLTKPISRLANRHSLSQTNKSSKGFKKKHLTKNLIVNGEEQKKKSTKPTQEESDDEVIEIEPPNIPKDQQEMLSEMKK</sequence>
<dbReference type="AlphaFoldDB" id="A0A015KSM4"/>
<reference evidence="2 3" key="1">
    <citation type="submission" date="2014-02" db="EMBL/GenBank/DDBJ databases">
        <title>Single nucleus genome sequencing reveals high similarity among nuclei of an endomycorrhizal fungus.</title>
        <authorList>
            <person name="Lin K."/>
            <person name="Geurts R."/>
            <person name="Zhang Z."/>
            <person name="Limpens E."/>
            <person name="Saunders D.G."/>
            <person name="Mu D."/>
            <person name="Pang E."/>
            <person name="Cao H."/>
            <person name="Cha H."/>
            <person name="Lin T."/>
            <person name="Zhou Q."/>
            <person name="Shang Y."/>
            <person name="Li Y."/>
            <person name="Ivanov S."/>
            <person name="Sharma T."/>
            <person name="Velzen R.V."/>
            <person name="Ruijter N.D."/>
            <person name="Aanen D.K."/>
            <person name="Win J."/>
            <person name="Kamoun S."/>
            <person name="Bisseling T."/>
            <person name="Huang S."/>
        </authorList>
    </citation>
    <scope>NUCLEOTIDE SEQUENCE [LARGE SCALE GENOMIC DNA]</scope>
    <source>
        <strain evidence="3">DAOM197198w</strain>
    </source>
</reference>
<evidence type="ECO:0000313" key="2">
    <source>
        <dbReference type="EMBL" id="EXX62881.1"/>
    </source>
</evidence>
<name>A0A015KSM4_RHIIW</name>
<comment type="caution">
    <text evidence="2">The sequence shown here is derived from an EMBL/GenBank/DDBJ whole genome shotgun (WGS) entry which is preliminary data.</text>
</comment>
<keyword evidence="3" id="KW-1185">Reference proteome</keyword>
<protein>
    <submittedName>
        <fullName evidence="2">Uncharacterized protein</fullName>
    </submittedName>
</protein>
<dbReference type="HOGENOM" id="CLU_1949995_0_0_1"/>
<accession>A0A015KSM4</accession>
<gene>
    <name evidence="2" type="ORF">RirG_157610</name>
</gene>
<feature type="compositionally biased region" description="Basic and acidic residues" evidence="1">
    <location>
        <begin position="119"/>
        <end position="129"/>
    </location>
</feature>